<name>A0AAW3WN01_SERFO</name>
<dbReference type="InterPro" id="IPR001387">
    <property type="entry name" value="Cro/C1-type_HTH"/>
</dbReference>
<dbReference type="AlphaFoldDB" id="A0AAW3WN01"/>
<organism evidence="5 6">
    <name type="scientific">Serratia fonticola</name>
    <dbReference type="NCBI Taxonomy" id="47917"/>
    <lineage>
        <taxon>Bacteria</taxon>
        <taxon>Pseudomonadati</taxon>
        <taxon>Pseudomonadota</taxon>
        <taxon>Gammaproteobacteria</taxon>
        <taxon>Enterobacterales</taxon>
        <taxon>Yersiniaceae</taxon>
        <taxon>Serratia</taxon>
    </lineage>
</organism>
<dbReference type="SUPFAM" id="SSF47413">
    <property type="entry name" value="lambda repressor-like DNA-binding domains"/>
    <property type="match status" value="1"/>
</dbReference>
<dbReference type="RefSeq" id="WP_021181420.1">
    <property type="nucleotide sequence ID" value="NZ_CAMISK010000004.1"/>
</dbReference>
<reference evidence="5" key="1">
    <citation type="submission" date="2020-08" db="EMBL/GenBank/DDBJ databases">
        <title>Food and environmental bacterial isolates.</title>
        <authorList>
            <person name="Richter L."/>
            <person name="Du Plessis E.M."/>
            <person name="Duvenage S."/>
            <person name="Allam M."/>
            <person name="Korsten L."/>
        </authorList>
    </citation>
    <scope>NUCLEOTIDE SEQUENCE</scope>
    <source>
        <strain evidence="5">UPMP2127</strain>
    </source>
</reference>
<evidence type="ECO:0000256" key="3">
    <source>
        <dbReference type="ARBA" id="ARBA00023163"/>
    </source>
</evidence>
<keyword evidence="3" id="KW-0804">Transcription</keyword>
<keyword evidence="2" id="KW-0238">DNA-binding</keyword>
<evidence type="ECO:0000259" key="4">
    <source>
        <dbReference type="PROSITE" id="PS50943"/>
    </source>
</evidence>
<dbReference type="EMBL" id="JACNYO010000005">
    <property type="protein sequence ID" value="MBC3211815.1"/>
    <property type="molecule type" value="Genomic_DNA"/>
</dbReference>
<evidence type="ECO:0000313" key="6">
    <source>
        <dbReference type="Proteomes" id="UP000659084"/>
    </source>
</evidence>
<dbReference type="Gene3D" id="1.10.260.40">
    <property type="entry name" value="lambda repressor-like DNA-binding domains"/>
    <property type="match status" value="1"/>
</dbReference>
<comment type="caution">
    <text evidence="5">The sequence shown here is derived from an EMBL/GenBank/DDBJ whole genome shotgun (WGS) entry which is preliminary data.</text>
</comment>
<protein>
    <submittedName>
        <fullName evidence="5">Type II toxin-antitoxin system MqsA family antitoxin</fullName>
    </submittedName>
</protein>
<dbReference type="PANTHER" id="PTHR36511">
    <property type="entry name" value="MERR FAMILY BACTERIAL REGULATORY PROTEIN"/>
    <property type="match status" value="1"/>
</dbReference>
<evidence type="ECO:0000256" key="2">
    <source>
        <dbReference type="ARBA" id="ARBA00023125"/>
    </source>
</evidence>
<dbReference type="InterPro" id="IPR032758">
    <property type="entry name" value="MqsA/HigA-2"/>
</dbReference>
<feature type="domain" description="HTH cro/C1-type" evidence="4">
    <location>
        <begin position="45"/>
        <end position="88"/>
    </location>
</feature>
<dbReference type="KEGG" id="sfg:AV650_02970"/>
<dbReference type="PROSITE" id="PS50943">
    <property type="entry name" value="HTH_CROC1"/>
    <property type="match status" value="1"/>
</dbReference>
<sequence>MSELSLFEELSQGMKDWSDYNEGKITLKTHAVSLKKNISMSPDELKAIREKLRLSQAVFADYLHTGVTTYQNWEQGRAKPNKQALLLIRMVEKDPMTLDTLAAL</sequence>
<proteinExistence type="predicted"/>
<evidence type="ECO:0000313" key="5">
    <source>
        <dbReference type="EMBL" id="MBC3211815.1"/>
    </source>
</evidence>
<dbReference type="InterPro" id="IPR010982">
    <property type="entry name" value="Lambda_DNA-bd_dom_sf"/>
</dbReference>
<evidence type="ECO:0000256" key="1">
    <source>
        <dbReference type="ARBA" id="ARBA00023015"/>
    </source>
</evidence>
<gene>
    <name evidence="5" type="ORF">H8J20_06670</name>
</gene>
<dbReference type="Proteomes" id="UP000659084">
    <property type="component" value="Unassembled WGS sequence"/>
</dbReference>
<dbReference type="PANTHER" id="PTHR36511:SF3">
    <property type="entry name" value="ANTITOXIN HIGA-2"/>
    <property type="match status" value="1"/>
</dbReference>
<dbReference type="GO" id="GO:0003677">
    <property type="term" value="F:DNA binding"/>
    <property type="evidence" value="ECO:0007669"/>
    <property type="project" value="UniProtKB-KW"/>
</dbReference>
<dbReference type="CDD" id="cd00093">
    <property type="entry name" value="HTH_XRE"/>
    <property type="match status" value="1"/>
</dbReference>
<accession>A0AAW3WN01</accession>
<dbReference type="SMART" id="SM00530">
    <property type="entry name" value="HTH_XRE"/>
    <property type="match status" value="1"/>
</dbReference>
<keyword evidence="1" id="KW-0805">Transcription regulation</keyword>
<dbReference type="Pfam" id="PF15731">
    <property type="entry name" value="MqsA_antitoxin"/>
    <property type="match status" value="1"/>
</dbReference>
<dbReference type="InterPro" id="IPR052359">
    <property type="entry name" value="HTH-type_reg/antitoxin"/>
</dbReference>